<dbReference type="InterPro" id="IPR040249">
    <property type="entry name" value="Ricin_B-like_lectin_EULS3-like"/>
</dbReference>
<sequence>MWGRHHHDDDDHRRRDHHDHHEYHDHHDYDRRGNSMDYFARKPTYRVYCKAGGDRFQLAVRENRVLLVYADHHHDTQHWYKDERFASRAKDEEGHHSFALVNKATGQVIKHSVVGERVTLVRYDPDDGLDISLLWTESNDVGEGFKNIRMVNDIKLCMDAFHGDSDHGGVRDGTEIALYECWNGENQQWRIVPYSNSCQDPLDDPNKFILETTALRKTLELVIKEVDEEQRKRGDQAWEMVNYEVVGQQSEEEPLKIMEVDIHNINEPRRTFSREMANLQGVQEGNCSVSMGLMFPPGDNSQREQQVRQRLGNVVANPLLETRSGGIIFIPQWEITMDDCLTDAFSERSIGLCHQWCKGIVPPKDYNELLGMELHELYQWADYHKAQAHIFEMIAREKANLLFLGEQALREDAEKRLAEERSRASQNTSDLEITDKVSDEQIERIRKLEKEKGELAEQLRNLEIKCSQQEVQLKDQANSFESQLEELKKEEQESHLKNASLNIASLYEDLEERRSQLTILKKSMATLEARSAQLLKQKMEIVIKAIMKRHQDLEWGSILDEIDRMDAKLTPLSVSNAPLPS</sequence>
<evidence type="ECO:0000256" key="1">
    <source>
        <dbReference type="SAM" id="Coils"/>
    </source>
</evidence>
<evidence type="ECO:0000313" key="4">
    <source>
        <dbReference type="Proteomes" id="UP001153076"/>
    </source>
</evidence>
<name>A0A9Q1JVI2_9CARY</name>
<keyword evidence="1" id="KW-0175">Coiled coil</keyword>
<dbReference type="PANTHER" id="PTHR31257:SF2">
    <property type="entry name" value="RICIN B-LIKE LECTIN EULS3"/>
    <property type="match status" value="1"/>
</dbReference>
<dbReference type="SUPFAM" id="SSF50370">
    <property type="entry name" value="Ricin B-like lectins"/>
    <property type="match status" value="1"/>
</dbReference>
<evidence type="ECO:0000313" key="3">
    <source>
        <dbReference type="EMBL" id="KAJ8431839.1"/>
    </source>
</evidence>
<dbReference type="PANTHER" id="PTHR31257">
    <property type="entry name" value="RICIN B-LIKE LECTIN EULS3"/>
    <property type="match status" value="1"/>
</dbReference>
<comment type="caution">
    <text evidence="3">The sequence shown here is derived from an EMBL/GenBank/DDBJ whole genome shotgun (WGS) entry which is preliminary data.</text>
</comment>
<feature type="coiled-coil region" evidence="1">
    <location>
        <begin position="438"/>
        <end position="537"/>
    </location>
</feature>
<feature type="region of interest" description="Disordered" evidence="2">
    <location>
        <begin position="1"/>
        <end position="28"/>
    </location>
</feature>
<dbReference type="CDD" id="cd23431">
    <property type="entry name" value="beta-trefoil_Ricin_AtEULS3-like"/>
    <property type="match status" value="1"/>
</dbReference>
<evidence type="ECO:0008006" key="5">
    <source>
        <dbReference type="Google" id="ProtNLM"/>
    </source>
</evidence>
<dbReference type="Proteomes" id="UP001153076">
    <property type="component" value="Unassembled WGS sequence"/>
</dbReference>
<dbReference type="OrthoDB" id="7769065at2759"/>
<organism evidence="3 4">
    <name type="scientific">Carnegiea gigantea</name>
    <dbReference type="NCBI Taxonomy" id="171969"/>
    <lineage>
        <taxon>Eukaryota</taxon>
        <taxon>Viridiplantae</taxon>
        <taxon>Streptophyta</taxon>
        <taxon>Embryophyta</taxon>
        <taxon>Tracheophyta</taxon>
        <taxon>Spermatophyta</taxon>
        <taxon>Magnoliopsida</taxon>
        <taxon>eudicotyledons</taxon>
        <taxon>Gunneridae</taxon>
        <taxon>Pentapetalae</taxon>
        <taxon>Caryophyllales</taxon>
        <taxon>Cactineae</taxon>
        <taxon>Cactaceae</taxon>
        <taxon>Cactoideae</taxon>
        <taxon>Echinocereeae</taxon>
        <taxon>Carnegiea</taxon>
    </lineage>
</organism>
<keyword evidence="4" id="KW-1185">Reference proteome</keyword>
<protein>
    <recommendedName>
        <fullName evidence="5">Ricin B lectin domain-containing protein</fullName>
    </recommendedName>
</protein>
<dbReference type="AlphaFoldDB" id="A0A9Q1JVI2"/>
<dbReference type="Gene3D" id="2.80.10.50">
    <property type="match status" value="1"/>
</dbReference>
<gene>
    <name evidence="3" type="ORF">Cgig2_023483</name>
</gene>
<dbReference type="InterPro" id="IPR035992">
    <property type="entry name" value="Ricin_B-like_lectins"/>
</dbReference>
<proteinExistence type="predicted"/>
<accession>A0A9Q1JVI2</accession>
<dbReference type="EMBL" id="JAKOGI010000659">
    <property type="protein sequence ID" value="KAJ8431839.1"/>
    <property type="molecule type" value="Genomic_DNA"/>
</dbReference>
<evidence type="ECO:0000256" key="2">
    <source>
        <dbReference type="SAM" id="MobiDB-lite"/>
    </source>
</evidence>
<reference evidence="3" key="1">
    <citation type="submission" date="2022-04" db="EMBL/GenBank/DDBJ databases">
        <title>Carnegiea gigantea Genome sequencing and assembly v2.</title>
        <authorList>
            <person name="Copetti D."/>
            <person name="Sanderson M.J."/>
            <person name="Burquez A."/>
            <person name="Wojciechowski M.F."/>
        </authorList>
    </citation>
    <scope>NUCLEOTIDE SEQUENCE</scope>
    <source>
        <strain evidence="3">SGP5-SGP5p</strain>
        <tissue evidence="3">Aerial part</tissue>
    </source>
</reference>
<dbReference type="PROSITE" id="PS50231">
    <property type="entry name" value="RICIN_B_LECTIN"/>
    <property type="match status" value="1"/>
</dbReference>